<evidence type="ECO:0008006" key="4">
    <source>
        <dbReference type="Google" id="ProtNLM"/>
    </source>
</evidence>
<organism evidence="2 3">
    <name type="scientific">Dinoroseobacter shibae (strain DSM 16493 / NCIMB 14021 / DFL 12)</name>
    <dbReference type="NCBI Taxonomy" id="398580"/>
    <lineage>
        <taxon>Bacteria</taxon>
        <taxon>Pseudomonadati</taxon>
        <taxon>Pseudomonadota</taxon>
        <taxon>Alphaproteobacteria</taxon>
        <taxon>Rhodobacterales</taxon>
        <taxon>Roseobacteraceae</taxon>
        <taxon>Dinoroseobacter</taxon>
    </lineage>
</organism>
<dbReference type="KEGG" id="dsh:Dshi_2956"/>
<dbReference type="RefSeq" id="WP_012179617.1">
    <property type="nucleotide sequence ID" value="NC_009952.1"/>
</dbReference>
<dbReference type="HOGENOM" id="CLU_180796_0_1_5"/>
<feature type="region of interest" description="Disordered" evidence="1">
    <location>
        <begin position="49"/>
        <end position="69"/>
    </location>
</feature>
<evidence type="ECO:0000256" key="1">
    <source>
        <dbReference type="SAM" id="MobiDB-lite"/>
    </source>
</evidence>
<proteinExistence type="predicted"/>
<dbReference type="Proteomes" id="UP000006833">
    <property type="component" value="Chromosome"/>
</dbReference>
<dbReference type="OrthoDB" id="285836at2"/>
<name>A8LKA6_DINSH</name>
<protein>
    <recommendedName>
        <fullName evidence="4">SlyX family protein</fullName>
    </recommendedName>
</protein>
<dbReference type="PANTHER" id="PTHR36508">
    <property type="entry name" value="PROTEIN SLYX"/>
    <property type="match status" value="1"/>
</dbReference>
<dbReference type="eggNOG" id="COG2900">
    <property type="taxonomic scope" value="Bacteria"/>
</dbReference>
<reference evidence="3" key="1">
    <citation type="journal article" date="2010" name="ISME J.">
        <title>The complete genome sequence of the algal symbiont Dinoroseobacter shibae: a hitchhiker's guide to life in the sea.</title>
        <authorList>
            <person name="Wagner-Dobler I."/>
            <person name="Ballhausen B."/>
            <person name="Berger M."/>
            <person name="Brinkhoff T."/>
            <person name="Buchholz I."/>
            <person name="Bunk B."/>
            <person name="Cypionka H."/>
            <person name="Daniel R."/>
            <person name="Drepper T."/>
            <person name="Gerdts G."/>
            <person name="Hahnke S."/>
            <person name="Han C."/>
            <person name="Jahn D."/>
            <person name="Kalhoefer D."/>
            <person name="Kiss H."/>
            <person name="Klenk H.P."/>
            <person name="Kyrpides N."/>
            <person name="Liebl W."/>
            <person name="Liesegang H."/>
            <person name="Meincke L."/>
            <person name="Pati A."/>
            <person name="Petersen J."/>
            <person name="Piekarski T."/>
            <person name="Pommerenke C."/>
            <person name="Pradella S."/>
            <person name="Pukall R."/>
            <person name="Rabus R."/>
            <person name="Stackebrandt E."/>
            <person name="Thole S."/>
            <person name="Thompson L."/>
            <person name="Tielen P."/>
            <person name="Tomasch J."/>
            <person name="von Jan M."/>
            <person name="Wanphrut N."/>
            <person name="Wichels A."/>
            <person name="Zech H."/>
            <person name="Simon M."/>
        </authorList>
    </citation>
    <scope>NUCLEOTIDE SEQUENCE [LARGE SCALE GENOMIC DNA]</scope>
    <source>
        <strain evidence="3">DSM 16493 / NCIMB 14021 / DFL 12</strain>
    </source>
</reference>
<dbReference type="Gene3D" id="1.20.5.300">
    <property type="match status" value="1"/>
</dbReference>
<accession>A8LKA6</accession>
<keyword evidence="3" id="KW-1185">Reference proteome</keyword>
<dbReference type="EMBL" id="CP000830">
    <property type="protein sequence ID" value="ABV94689.1"/>
    <property type="molecule type" value="Genomic_DNA"/>
</dbReference>
<dbReference type="Pfam" id="PF04102">
    <property type="entry name" value="SlyX"/>
    <property type="match status" value="1"/>
</dbReference>
<evidence type="ECO:0000313" key="3">
    <source>
        <dbReference type="Proteomes" id="UP000006833"/>
    </source>
</evidence>
<sequence length="69" mass="7837">MTQHDTARLEEKLAHLEKTVDELSEVVAGQARQIDRMELQLRRLRDQSAAREAEGTGGVILADERPPHY</sequence>
<dbReference type="PANTHER" id="PTHR36508:SF1">
    <property type="entry name" value="PROTEIN SLYX"/>
    <property type="match status" value="1"/>
</dbReference>
<gene>
    <name evidence="2" type="ordered locus">Dshi_2956</name>
</gene>
<evidence type="ECO:0000313" key="2">
    <source>
        <dbReference type="EMBL" id="ABV94689.1"/>
    </source>
</evidence>
<dbReference type="InterPro" id="IPR007236">
    <property type="entry name" value="SlyX"/>
</dbReference>
<dbReference type="STRING" id="398580.Dshi_2956"/>
<dbReference type="AlphaFoldDB" id="A8LKA6"/>